<keyword evidence="3" id="KW-1185">Reference proteome</keyword>
<feature type="compositionally biased region" description="Acidic residues" evidence="1">
    <location>
        <begin position="1"/>
        <end position="11"/>
    </location>
</feature>
<evidence type="ECO:0000256" key="1">
    <source>
        <dbReference type="SAM" id="MobiDB-lite"/>
    </source>
</evidence>
<feature type="compositionally biased region" description="Basic and acidic residues" evidence="1">
    <location>
        <begin position="12"/>
        <end position="21"/>
    </location>
</feature>
<sequence>MEVAEEEEEEINAVKESKDQGNTKTRTSATTSRQDQCLLIKRWFRGASRHFWGLYVTSRLARPPNY</sequence>
<evidence type="ECO:0000313" key="3">
    <source>
        <dbReference type="Proteomes" id="UP000324222"/>
    </source>
</evidence>
<evidence type="ECO:0000313" key="2">
    <source>
        <dbReference type="EMBL" id="MPC07491.1"/>
    </source>
</evidence>
<name>A0A5B7CFH5_PORTR</name>
<comment type="caution">
    <text evidence="2">The sequence shown here is derived from an EMBL/GenBank/DDBJ whole genome shotgun (WGS) entry which is preliminary data.</text>
</comment>
<reference evidence="2 3" key="1">
    <citation type="submission" date="2019-05" db="EMBL/GenBank/DDBJ databases">
        <title>Another draft genome of Portunus trituberculatus and its Hox gene families provides insights of decapod evolution.</title>
        <authorList>
            <person name="Jeong J.-H."/>
            <person name="Song I."/>
            <person name="Kim S."/>
            <person name="Choi T."/>
            <person name="Kim D."/>
            <person name="Ryu S."/>
            <person name="Kim W."/>
        </authorList>
    </citation>
    <scope>NUCLEOTIDE SEQUENCE [LARGE SCALE GENOMIC DNA]</scope>
    <source>
        <tissue evidence="2">Muscle</tissue>
    </source>
</reference>
<feature type="region of interest" description="Disordered" evidence="1">
    <location>
        <begin position="1"/>
        <end position="32"/>
    </location>
</feature>
<accession>A0A5B7CFH5</accession>
<organism evidence="2 3">
    <name type="scientific">Portunus trituberculatus</name>
    <name type="common">Swimming crab</name>
    <name type="synonym">Neptunus trituberculatus</name>
    <dbReference type="NCBI Taxonomy" id="210409"/>
    <lineage>
        <taxon>Eukaryota</taxon>
        <taxon>Metazoa</taxon>
        <taxon>Ecdysozoa</taxon>
        <taxon>Arthropoda</taxon>
        <taxon>Crustacea</taxon>
        <taxon>Multicrustacea</taxon>
        <taxon>Malacostraca</taxon>
        <taxon>Eumalacostraca</taxon>
        <taxon>Eucarida</taxon>
        <taxon>Decapoda</taxon>
        <taxon>Pleocyemata</taxon>
        <taxon>Brachyura</taxon>
        <taxon>Eubrachyura</taxon>
        <taxon>Portunoidea</taxon>
        <taxon>Portunidae</taxon>
        <taxon>Portuninae</taxon>
        <taxon>Portunus</taxon>
    </lineage>
</organism>
<dbReference type="Proteomes" id="UP000324222">
    <property type="component" value="Unassembled WGS sequence"/>
</dbReference>
<dbReference type="AlphaFoldDB" id="A0A5B7CFH5"/>
<dbReference type="EMBL" id="VSRR010000002">
    <property type="protein sequence ID" value="MPC07491.1"/>
    <property type="molecule type" value="Genomic_DNA"/>
</dbReference>
<gene>
    <name evidence="2" type="ORF">E2C01_000052</name>
</gene>
<proteinExistence type="predicted"/>
<protein>
    <submittedName>
        <fullName evidence="2">Uncharacterized protein</fullName>
    </submittedName>
</protein>
<feature type="compositionally biased region" description="Polar residues" evidence="1">
    <location>
        <begin position="22"/>
        <end position="32"/>
    </location>
</feature>